<reference evidence="3" key="1">
    <citation type="journal article" date="2017" name="Genome Biol.">
        <title>Comparative genomics reveals high biological diversity and specific adaptations in the industrially and medically important fungal genus Aspergillus.</title>
        <authorList>
            <person name="de Vries R.P."/>
            <person name="Riley R."/>
            <person name="Wiebenga A."/>
            <person name="Aguilar-Osorio G."/>
            <person name="Amillis S."/>
            <person name="Uchima C.A."/>
            <person name="Anderluh G."/>
            <person name="Asadollahi M."/>
            <person name="Askin M."/>
            <person name="Barry K."/>
            <person name="Battaglia E."/>
            <person name="Bayram O."/>
            <person name="Benocci T."/>
            <person name="Braus-Stromeyer S.A."/>
            <person name="Caldana C."/>
            <person name="Canovas D."/>
            <person name="Cerqueira G.C."/>
            <person name="Chen F."/>
            <person name="Chen W."/>
            <person name="Choi C."/>
            <person name="Clum A."/>
            <person name="Dos Santos R.A."/>
            <person name="Damasio A.R."/>
            <person name="Diallinas G."/>
            <person name="Emri T."/>
            <person name="Fekete E."/>
            <person name="Flipphi M."/>
            <person name="Freyberg S."/>
            <person name="Gallo A."/>
            <person name="Gournas C."/>
            <person name="Habgood R."/>
            <person name="Hainaut M."/>
            <person name="Harispe M.L."/>
            <person name="Henrissat B."/>
            <person name="Hilden K.S."/>
            <person name="Hope R."/>
            <person name="Hossain A."/>
            <person name="Karabika E."/>
            <person name="Karaffa L."/>
            <person name="Karanyi Z."/>
            <person name="Krasevec N."/>
            <person name="Kuo A."/>
            <person name="Kusch H."/>
            <person name="LaButti K."/>
            <person name="Lagendijk E.L."/>
            <person name="Lapidus A."/>
            <person name="Levasseur A."/>
            <person name="Lindquist E."/>
            <person name="Lipzen A."/>
            <person name="Logrieco A.F."/>
            <person name="MacCabe A."/>
            <person name="Maekelae M.R."/>
            <person name="Malavazi I."/>
            <person name="Melin P."/>
            <person name="Meyer V."/>
            <person name="Mielnichuk N."/>
            <person name="Miskei M."/>
            <person name="Molnar A.P."/>
            <person name="Mule G."/>
            <person name="Ngan C.Y."/>
            <person name="Orejas M."/>
            <person name="Orosz E."/>
            <person name="Ouedraogo J.P."/>
            <person name="Overkamp K.M."/>
            <person name="Park H.-S."/>
            <person name="Perrone G."/>
            <person name="Piumi F."/>
            <person name="Punt P.J."/>
            <person name="Ram A.F."/>
            <person name="Ramon A."/>
            <person name="Rauscher S."/>
            <person name="Record E."/>
            <person name="Riano-Pachon D.M."/>
            <person name="Robert V."/>
            <person name="Roehrig J."/>
            <person name="Ruller R."/>
            <person name="Salamov A."/>
            <person name="Salih N.S."/>
            <person name="Samson R.A."/>
            <person name="Sandor E."/>
            <person name="Sanguinetti M."/>
            <person name="Schuetze T."/>
            <person name="Sepcic K."/>
            <person name="Shelest E."/>
            <person name="Sherlock G."/>
            <person name="Sophianopoulou V."/>
            <person name="Squina F.M."/>
            <person name="Sun H."/>
            <person name="Susca A."/>
            <person name="Todd R.B."/>
            <person name="Tsang A."/>
            <person name="Unkles S.E."/>
            <person name="van de Wiele N."/>
            <person name="van Rossen-Uffink D."/>
            <person name="Oliveira J.V."/>
            <person name="Vesth T.C."/>
            <person name="Visser J."/>
            <person name="Yu J.-H."/>
            <person name="Zhou M."/>
            <person name="Andersen M.R."/>
            <person name="Archer D.B."/>
            <person name="Baker S.E."/>
            <person name="Benoit I."/>
            <person name="Brakhage A.A."/>
            <person name="Braus G.H."/>
            <person name="Fischer R."/>
            <person name="Frisvad J.C."/>
            <person name="Goldman G.H."/>
            <person name="Houbraken J."/>
            <person name="Oakley B."/>
            <person name="Pocsi I."/>
            <person name="Scazzocchio C."/>
            <person name="Seiboth B."/>
            <person name="vanKuyk P.A."/>
            <person name="Wortman J."/>
            <person name="Dyer P.S."/>
            <person name="Grigoriev I.V."/>
        </authorList>
    </citation>
    <scope>NUCLEOTIDE SEQUENCE [LARGE SCALE GENOMIC DNA]</scope>
    <source>
        <strain evidence="3">DTO 134E9</strain>
    </source>
</reference>
<dbReference type="AlphaFoldDB" id="A0A1L9RZA4"/>
<dbReference type="EMBL" id="KV878209">
    <property type="protein sequence ID" value="OJJ40281.1"/>
    <property type="molecule type" value="Genomic_DNA"/>
</dbReference>
<gene>
    <name evidence="2" type="ORF">ASPWEDRAFT_197804</name>
</gene>
<keyword evidence="1" id="KW-0812">Transmembrane</keyword>
<organism evidence="2 3">
    <name type="scientific">Aspergillus wentii DTO 134E9</name>
    <dbReference type="NCBI Taxonomy" id="1073089"/>
    <lineage>
        <taxon>Eukaryota</taxon>
        <taxon>Fungi</taxon>
        <taxon>Dikarya</taxon>
        <taxon>Ascomycota</taxon>
        <taxon>Pezizomycotina</taxon>
        <taxon>Eurotiomycetes</taxon>
        <taxon>Eurotiomycetidae</taxon>
        <taxon>Eurotiales</taxon>
        <taxon>Aspergillaceae</taxon>
        <taxon>Aspergillus</taxon>
        <taxon>Aspergillus subgen. Cremei</taxon>
    </lineage>
</organism>
<dbReference type="RefSeq" id="XP_040693957.1">
    <property type="nucleotide sequence ID" value="XM_040832265.1"/>
</dbReference>
<evidence type="ECO:0000256" key="1">
    <source>
        <dbReference type="SAM" id="Phobius"/>
    </source>
</evidence>
<dbReference type="Proteomes" id="UP000184383">
    <property type="component" value="Unassembled WGS sequence"/>
</dbReference>
<sequence length="104" mass="11960">MAVAVVVHFSQHGVGFRSVIPVQISFRVEIWRARAGSLIHSVLLFSFSFFFPFPSFFWQIFVLIREWAAGPSHGRIGPLGLLYLVSFLVHIYLWAFFLSIFVLN</sequence>
<keyword evidence="1" id="KW-1133">Transmembrane helix</keyword>
<proteinExistence type="predicted"/>
<dbReference type="GeneID" id="63748113"/>
<keyword evidence="3" id="KW-1185">Reference proteome</keyword>
<keyword evidence="1" id="KW-0472">Membrane</keyword>
<evidence type="ECO:0000313" key="3">
    <source>
        <dbReference type="Proteomes" id="UP000184383"/>
    </source>
</evidence>
<dbReference type="VEuPathDB" id="FungiDB:ASPWEDRAFT_197804"/>
<feature type="transmembrane region" description="Helical" evidence="1">
    <location>
        <begin position="81"/>
        <end position="103"/>
    </location>
</feature>
<protein>
    <submittedName>
        <fullName evidence="2">Uncharacterized protein</fullName>
    </submittedName>
</protein>
<evidence type="ECO:0000313" key="2">
    <source>
        <dbReference type="EMBL" id="OJJ40281.1"/>
    </source>
</evidence>
<name>A0A1L9RZA4_ASPWE</name>
<feature type="transmembrane region" description="Helical" evidence="1">
    <location>
        <begin position="42"/>
        <end position="61"/>
    </location>
</feature>
<accession>A0A1L9RZA4</accession>